<dbReference type="STRING" id="1469948.GCA_000732725_02915"/>
<dbReference type="Gene3D" id="3.40.50.10490">
    <property type="entry name" value="Glucose-6-phosphate isomerase like protein, domain 1"/>
    <property type="match status" value="1"/>
</dbReference>
<evidence type="ECO:0000313" key="3">
    <source>
        <dbReference type="EMBL" id="TCL56973.1"/>
    </source>
</evidence>
<evidence type="ECO:0000256" key="1">
    <source>
        <dbReference type="ARBA" id="ARBA00009235"/>
    </source>
</evidence>
<dbReference type="PANTHER" id="PTHR43443:SF1">
    <property type="entry name" value="3-HEXULOSE-6-PHOSPHATE ISOMERASE"/>
    <property type="match status" value="1"/>
</dbReference>
<dbReference type="AlphaFoldDB" id="A0A4R1QUU7"/>
<dbReference type="PANTHER" id="PTHR43443">
    <property type="entry name" value="3-HEXULOSE-6-PHOSPHATE ISOMERASE"/>
    <property type="match status" value="1"/>
</dbReference>
<dbReference type="CDD" id="cd05005">
    <property type="entry name" value="SIS_PHI"/>
    <property type="match status" value="1"/>
</dbReference>
<dbReference type="GO" id="GO:1901135">
    <property type="term" value="P:carbohydrate derivative metabolic process"/>
    <property type="evidence" value="ECO:0007669"/>
    <property type="project" value="InterPro"/>
</dbReference>
<dbReference type="OrthoDB" id="9797832at2"/>
<dbReference type="GO" id="GO:0097367">
    <property type="term" value="F:carbohydrate derivative binding"/>
    <property type="evidence" value="ECO:0007669"/>
    <property type="project" value="InterPro"/>
</dbReference>
<dbReference type="Proteomes" id="UP000295718">
    <property type="component" value="Unassembled WGS sequence"/>
</dbReference>
<dbReference type="InterPro" id="IPR046348">
    <property type="entry name" value="SIS_dom_sf"/>
</dbReference>
<dbReference type="EMBL" id="SLUO01000010">
    <property type="protein sequence ID" value="TCL56973.1"/>
    <property type="molecule type" value="Genomic_DNA"/>
</dbReference>
<reference evidence="3 4" key="1">
    <citation type="submission" date="2019-03" db="EMBL/GenBank/DDBJ databases">
        <title>Genomic Encyclopedia of Type Strains, Phase IV (KMG-IV): sequencing the most valuable type-strain genomes for metagenomic binning, comparative biology and taxonomic classification.</title>
        <authorList>
            <person name="Goeker M."/>
        </authorList>
    </citation>
    <scope>NUCLEOTIDE SEQUENCE [LARGE SCALE GENOMIC DNA]</scope>
    <source>
        <strain evidence="3 4">DSM 100556</strain>
    </source>
</reference>
<dbReference type="InterPro" id="IPR001347">
    <property type="entry name" value="SIS_dom"/>
</dbReference>
<keyword evidence="4" id="KW-1185">Reference proteome</keyword>
<dbReference type="GO" id="GO:0016853">
    <property type="term" value="F:isomerase activity"/>
    <property type="evidence" value="ECO:0007669"/>
    <property type="project" value="UniProtKB-KW"/>
</dbReference>
<proteinExistence type="inferred from homology"/>
<evidence type="ECO:0000259" key="2">
    <source>
        <dbReference type="PROSITE" id="PS51464"/>
    </source>
</evidence>
<feature type="domain" description="SIS" evidence="2">
    <location>
        <begin position="33"/>
        <end position="177"/>
    </location>
</feature>
<name>A0A4R1QUU7_9FIRM</name>
<dbReference type="Pfam" id="PF01380">
    <property type="entry name" value="SIS"/>
    <property type="match status" value="1"/>
</dbReference>
<evidence type="ECO:0000313" key="4">
    <source>
        <dbReference type="Proteomes" id="UP000295718"/>
    </source>
</evidence>
<dbReference type="RefSeq" id="WP_031391576.1">
    <property type="nucleotide sequence ID" value="NZ_JPNB01000002.1"/>
</dbReference>
<dbReference type="PROSITE" id="PS51464">
    <property type="entry name" value="SIS"/>
    <property type="match status" value="1"/>
</dbReference>
<organism evidence="3 4">
    <name type="scientific">Kineothrix alysoides</name>
    <dbReference type="NCBI Taxonomy" id="1469948"/>
    <lineage>
        <taxon>Bacteria</taxon>
        <taxon>Bacillati</taxon>
        <taxon>Bacillota</taxon>
        <taxon>Clostridia</taxon>
        <taxon>Lachnospirales</taxon>
        <taxon>Lachnospiraceae</taxon>
        <taxon>Kineothrix</taxon>
    </lineage>
</organism>
<comment type="caution">
    <text evidence="3">The sequence shown here is derived from an EMBL/GenBank/DDBJ whole genome shotgun (WGS) entry which is preliminary data.</text>
</comment>
<sequence length="190" mass="21493">MDTAVRYEELSKAILEEHRLAFEKQDLKEAVDLMNAIERANRIFVMGVGREGIASRAFAMRLMHLGKEVHWIWDDTTPGMTKGDLFIATNGSGKIGHIHYVVEQAKKTGAEIAVVTGSPNEITPRLADYVLFVPASVFNGTDDRAVPSIQPMGNLFEQHLFMLFDIIVMLLEEKLQISHEDMEDRHRNVE</sequence>
<keyword evidence="3" id="KW-0413">Isomerase</keyword>
<dbReference type="SUPFAM" id="SSF53697">
    <property type="entry name" value="SIS domain"/>
    <property type="match status" value="1"/>
</dbReference>
<protein>
    <submittedName>
        <fullName evidence="3">6-phospho-3-hexuloisomerase</fullName>
    </submittedName>
</protein>
<dbReference type="InterPro" id="IPR017552">
    <property type="entry name" value="PHI/rmpB"/>
</dbReference>
<dbReference type="NCBIfam" id="TIGR03127">
    <property type="entry name" value="RuMP_HxlB"/>
    <property type="match status" value="1"/>
</dbReference>
<comment type="similarity">
    <text evidence="1">Belongs to the SIS family. PHI subfamily.</text>
</comment>
<gene>
    <name evidence="3" type="ORF">EDD76_110146</name>
</gene>
<accession>A0A4R1QUU7</accession>